<evidence type="ECO:0000313" key="1">
    <source>
        <dbReference type="EMBL" id="MQM04773.1"/>
    </source>
</evidence>
<proteinExistence type="predicted"/>
<reference evidence="1" key="1">
    <citation type="submission" date="2017-07" db="EMBL/GenBank/DDBJ databases">
        <title>Taro Niue Genome Assembly and Annotation.</title>
        <authorList>
            <person name="Atibalentja N."/>
            <person name="Keating K."/>
            <person name="Fields C.J."/>
        </authorList>
    </citation>
    <scope>NUCLEOTIDE SEQUENCE</scope>
    <source>
        <strain evidence="1">Niue_2</strain>
        <tissue evidence="1">Leaf</tissue>
    </source>
</reference>
<gene>
    <name evidence="1" type="ORF">Taro_037581</name>
</gene>
<protein>
    <recommendedName>
        <fullName evidence="3">DUF674 family protein</fullName>
    </recommendedName>
</protein>
<dbReference type="EMBL" id="NMUH01003281">
    <property type="protein sequence ID" value="MQM04773.1"/>
    <property type="molecule type" value="Genomic_DNA"/>
</dbReference>
<sequence length="482" mass="53082">MSWLSLVLVVDKQANRVLWAESGGDVVDVLFSFLTLPLGTVVRVLGKQSGLGCVDELYKSVEALDESCFQKPCCKSMLLRPRSAAEHLCEDLPVRVDKSELTFYRCSLYKSCIEEKYPSVYSTVLGCRCRCLGTTDRILKWEGTSTEGVNGVFVDLGGKFTISDDLCISPASASTTISLLHRCRSKESQLEHMKVALSRETVLTLLQKSLTSKTPLTETFLQKSESQPAEEQLHPITDHEEVTGSAGREFKARLVRSRARNEVMFAEIGEDIADLLFSFLTIPLGSIIRLMGKASHIGCMDNLYQSVANLRASKYCAKLEEHGDMLLAPKIATHFGCSNQLLDIDETSFQTTLNACACKRCAVIPAPVCIHGKEAQTAVQINPKLDNGSTEKGGHFAKGRPGMFMVTDQMMVTQNSSVSGLIKFMEGLNVYADDIELVEVAIGKKEALALLRGLLLSRTPLTHIFCQTKEEDSEDGFINIIE</sequence>
<dbReference type="Pfam" id="PF05056">
    <property type="entry name" value="DUF674"/>
    <property type="match status" value="1"/>
</dbReference>
<evidence type="ECO:0000313" key="2">
    <source>
        <dbReference type="Proteomes" id="UP000652761"/>
    </source>
</evidence>
<dbReference type="Proteomes" id="UP000652761">
    <property type="component" value="Unassembled WGS sequence"/>
</dbReference>
<organism evidence="1 2">
    <name type="scientific">Colocasia esculenta</name>
    <name type="common">Wild taro</name>
    <name type="synonym">Arum esculentum</name>
    <dbReference type="NCBI Taxonomy" id="4460"/>
    <lineage>
        <taxon>Eukaryota</taxon>
        <taxon>Viridiplantae</taxon>
        <taxon>Streptophyta</taxon>
        <taxon>Embryophyta</taxon>
        <taxon>Tracheophyta</taxon>
        <taxon>Spermatophyta</taxon>
        <taxon>Magnoliopsida</taxon>
        <taxon>Liliopsida</taxon>
        <taxon>Araceae</taxon>
        <taxon>Aroideae</taxon>
        <taxon>Colocasieae</taxon>
        <taxon>Colocasia</taxon>
    </lineage>
</organism>
<dbReference type="AlphaFoldDB" id="A0A843W0Y2"/>
<dbReference type="OrthoDB" id="1277335at2759"/>
<dbReference type="PANTHER" id="PTHR33103">
    <property type="entry name" value="OS01G0153900 PROTEIN"/>
    <property type="match status" value="1"/>
</dbReference>
<dbReference type="PANTHER" id="PTHR33103:SF27">
    <property type="entry name" value="OS04G0594700 PROTEIN"/>
    <property type="match status" value="1"/>
</dbReference>
<comment type="caution">
    <text evidence="1">The sequence shown here is derived from an EMBL/GenBank/DDBJ whole genome shotgun (WGS) entry which is preliminary data.</text>
</comment>
<dbReference type="InterPro" id="IPR007750">
    <property type="entry name" value="DUF674"/>
</dbReference>
<keyword evidence="2" id="KW-1185">Reference proteome</keyword>
<evidence type="ECO:0008006" key="3">
    <source>
        <dbReference type="Google" id="ProtNLM"/>
    </source>
</evidence>
<name>A0A843W0Y2_COLES</name>
<accession>A0A843W0Y2</accession>